<dbReference type="Gene3D" id="3.30.200.210">
    <property type="match status" value="1"/>
</dbReference>
<dbReference type="InterPro" id="IPR017896">
    <property type="entry name" value="4Fe4S_Fe-S-bd"/>
</dbReference>
<dbReference type="PROSITE" id="PS51669">
    <property type="entry name" value="4FE4S_MOW_BIS_MGD"/>
    <property type="match status" value="1"/>
</dbReference>
<dbReference type="InterPro" id="IPR006657">
    <property type="entry name" value="MoPterin_dinucl-bd_dom"/>
</dbReference>
<feature type="domain" description="4Fe-4S Mo/W bis-MGD-type" evidence="13">
    <location>
        <begin position="51"/>
        <end position="107"/>
    </location>
</feature>
<reference evidence="14" key="1">
    <citation type="submission" date="2011-11" db="EMBL/GenBank/DDBJ databases">
        <title>Improved High-Quality Draft sequence of Desulfovibrio sp. U5L.</title>
        <authorList>
            <consortium name="US DOE Joint Genome Institute"/>
            <person name="Lucas S."/>
            <person name="Han J."/>
            <person name="Lapidus A."/>
            <person name="Cheng J.-F."/>
            <person name="Goodwin L."/>
            <person name="Pitluck S."/>
            <person name="Peters L."/>
            <person name="Ovchinnikova G."/>
            <person name="Held B."/>
            <person name="Detter J.C."/>
            <person name="Han C."/>
            <person name="Tapia R."/>
            <person name="Land M."/>
            <person name="Hauser L."/>
            <person name="Kyrpides N."/>
            <person name="Ivanova N."/>
            <person name="Pagani I."/>
            <person name="Gabster J."/>
            <person name="Walker C."/>
            <person name="Stolyar S."/>
            <person name="Stahl D."/>
            <person name="Arkin A."/>
            <person name="Dehal P."/>
            <person name="Hazen T."/>
            <person name="Woyke T."/>
        </authorList>
    </citation>
    <scope>NUCLEOTIDE SEQUENCE [LARGE SCALE GENOMIC DNA]</scope>
    <source>
        <strain evidence="14">U5L</strain>
    </source>
</reference>
<keyword evidence="3" id="KW-0004">4Fe-4S</keyword>
<dbReference type="eggNOG" id="COG0437">
    <property type="taxonomic scope" value="Bacteria"/>
</dbReference>
<proteinExistence type="inferred from homology"/>
<keyword evidence="5" id="KW-0479">Metal-binding</keyword>
<dbReference type="GO" id="GO:0051539">
    <property type="term" value="F:4 iron, 4 sulfur cluster binding"/>
    <property type="evidence" value="ECO:0007669"/>
    <property type="project" value="UniProtKB-KW"/>
</dbReference>
<keyword evidence="8" id="KW-0408">Iron</keyword>
<dbReference type="CDD" id="cd10551">
    <property type="entry name" value="PsrB"/>
    <property type="match status" value="1"/>
</dbReference>
<dbReference type="Pfam" id="PF04879">
    <property type="entry name" value="Molybdop_Fe4S4"/>
    <property type="match status" value="1"/>
</dbReference>
<dbReference type="PANTHER" id="PTHR43742">
    <property type="entry name" value="TRIMETHYLAMINE-N-OXIDE REDUCTASE"/>
    <property type="match status" value="1"/>
</dbReference>
<sequence>MGKGKSGLNRRDFLRLGAGGGLYAAVGFGLKFPGNLIPFTVPPDQVAPEAWSFFSTTCRECPAGCGLRLSHRDGRVTKAEGAPGHPINDGTLCPRGQSAVAGLYDPDRLRGPIEWPEAGAPGPSTWERAMTSLPQRLARDGGRAFVVSRPETGALAAVMDAFARAFGGRALFFDPFDPTPLLRANEALFGQAAIPRHRIDQCDFLVGFGAPFLETWVSNVEFAGQFTRMHARTEHPGRFVHVGPHLTMTAANADLHVRVPAGTEADVALAMLRIILDRGWGLAGSGAFAPLVAGVRPGAPAGLPEGKVAWLAREFAAARASLALPGPMGARGPEAYRLALAVGLLNKACGRVGQTLDFSQTHALSRTASDADLEGLVAGLGPNDTVFLHQLDLAYVRPGLAEGLRRAGRIVTLGTMPDETAALADWALPVDSPLESWGDYEPWTGLTCLSQPTMARLHDSRPAGDILLALARAAGTPLARREGEEAPPDFRAWLEASWRELFAAGGAAGPFETARAEALRRGFVQSPAQAAASGPPPVRPSFAGPLPDLPPASPGADEAGGAGGEARERGSDGPLHLLTWPSIYFYDGSLANRGWLQEASDPVAGVAWGNWCDIHPDTARARGIADGDLVEVASPAGAVRVPARLTRDVAENAVAVAVGQGHTALGETARGVGGNAFALLGPSGPSESSGPSGPGWLFAGVTVRAVGPGRLVLPLATQDQHGRELLRWTTLSACRAGQAAEAVTLPTPAGFAPGRDLYGGHEHAVHRWAMAIDLNRCIGCGACRVACYAENNIPVFGAGEVAMGREMAWIRIVPYRHPEETGRVGFLPLPCQHCDAAPCEPVCPVFAAVHNEEGVNAQIYNRCVGTRYCAQNCPYKVRKFNWRDGVWKSPLDWQLNPEVTVRVRGVMEKCTFCVQRIRQAEYTARLEDRPVRDGEVVPACMQTCPTRAFAFGDINDPESDISRRFRDEPRRYQLLHELNTKPAVLYGKRVENDVVLRAWEETT</sequence>
<dbReference type="OrthoDB" id="9810782at2"/>
<evidence type="ECO:0000313" key="14">
    <source>
        <dbReference type="EMBL" id="EIG54248.1"/>
    </source>
</evidence>
<dbReference type="SUPFAM" id="SSF54862">
    <property type="entry name" value="4Fe-4S ferredoxins"/>
    <property type="match status" value="1"/>
</dbReference>
<evidence type="ECO:0000256" key="6">
    <source>
        <dbReference type="ARBA" id="ARBA00022729"/>
    </source>
</evidence>
<keyword evidence="9" id="KW-0411">Iron-sulfur</keyword>
<evidence type="ECO:0000259" key="13">
    <source>
        <dbReference type="PROSITE" id="PS51669"/>
    </source>
</evidence>
<dbReference type="HOGENOM" id="CLU_306470_0_0_7"/>
<dbReference type="EMBL" id="JH600068">
    <property type="protein sequence ID" value="EIG54248.1"/>
    <property type="molecule type" value="Genomic_DNA"/>
</dbReference>
<keyword evidence="4" id="KW-0500">Molybdenum</keyword>
<dbReference type="InterPro" id="IPR006311">
    <property type="entry name" value="TAT_signal"/>
</dbReference>
<gene>
    <name evidence="14" type="ORF">DesU5LDRAFT_2592</name>
</gene>
<keyword evidence="11" id="KW-1133">Transmembrane helix</keyword>
<keyword evidence="6" id="KW-0732">Signal</keyword>
<evidence type="ECO:0000256" key="8">
    <source>
        <dbReference type="ARBA" id="ARBA00023004"/>
    </source>
</evidence>
<evidence type="ECO:0000256" key="7">
    <source>
        <dbReference type="ARBA" id="ARBA00023002"/>
    </source>
</evidence>
<organism evidence="14">
    <name type="scientific">Desulfovibrio sp. U5L</name>
    <dbReference type="NCBI Taxonomy" id="596152"/>
    <lineage>
        <taxon>Bacteria</taxon>
        <taxon>Pseudomonadati</taxon>
        <taxon>Thermodesulfobacteriota</taxon>
        <taxon>Desulfovibrionia</taxon>
        <taxon>Desulfovibrionales</taxon>
        <taxon>Desulfovibrionaceae</taxon>
        <taxon>Desulfovibrio</taxon>
    </lineage>
</organism>
<dbReference type="Pfam" id="PF12797">
    <property type="entry name" value="Fer4_2"/>
    <property type="match status" value="1"/>
</dbReference>
<dbReference type="Gene3D" id="3.40.50.740">
    <property type="match status" value="1"/>
</dbReference>
<evidence type="ECO:0000259" key="12">
    <source>
        <dbReference type="PROSITE" id="PS51379"/>
    </source>
</evidence>
<dbReference type="GO" id="GO:0016491">
    <property type="term" value="F:oxidoreductase activity"/>
    <property type="evidence" value="ECO:0007669"/>
    <property type="project" value="UniProtKB-KW"/>
</dbReference>
<keyword evidence="7" id="KW-0560">Oxidoreductase</keyword>
<dbReference type="SMART" id="SM00926">
    <property type="entry name" value="Molybdop_Fe4S4"/>
    <property type="match status" value="1"/>
</dbReference>
<evidence type="ECO:0000256" key="11">
    <source>
        <dbReference type="SAM" id="Phobius"/>
    </source>
</evidence>
<evidence type="ECO:0000256" key="5">
    <source>
        <dbReference type="ARBA" id="ARBA00022723"/>
    </source>
</evidence>
<dbReference type="InterPro" id="IPR006655">
    <property type="entry name" value="Mopterin_OxRdtase_prok_CS"/>
</dbReference>
<protein>
    <submittedName>
        <fullName evidence="14">Anaerobic dehydrogenase, typically selenocysteine-containing</fullName>
    </submittedName>
</protein>
<dbReference type="InterPro" id="IPR009010">
    <property type="entry name" value="Asp_de-COase-like_dom_sf"/>
</dbReference>
<feature type="domain" description="4Fe-4S ferredoxin-type" evidence="12">
    <location>
        <begin position="768"/>
        <end position="798"/>
    </location>
</feature>
<feature type="transmembrane region" description="Helical" evidence="11">
    <location>
        <begin position="12"/>
        <end position="30"/>
    </location>
</feature>
<keyword evidence="11" id="KW-0472">Membrane</keyword>
<accession>I2Q392</accession>
<dbReference type="PANTHER" id="PTHR43742:SF9">
    <property type="entry name" value="TETRATHIONATE REDUCTASE SUBUNIT A"/>
    <property type="match status" value="1"/>
</dbReference>
<dbReference type="PROSITE" id="PS00932">
    <property type="entry name" value="MOLYBDOPTERIN_PROK_3"/>
    <property type="match status" value="1"/>
</dbReference>
<dbReference type="Gene3D" id="3.40.228.10">
    <property type="entry name" value="Dimethylsulfoxide Reductase, domain 2"/>
    <property type="match status" value="1"/>
</dbReference>
<feature type="domain" description="4Fe-4S ferredoxin-type" evidence="12">
    <location>
        <begin position="854"/>
        <end position="883"/>
    </location>
</feature>
<dbReference type="GO" id="GO:0046872">
    <property type="term" value="F:metal ion binding"/>
    <property type="evidence" value="ECO:0007669"/>
    <property type="project" value="UniProtKB-KW"/>
</dbReference>
<feature type="region of interest" description="Disordered" evidence="10">
    <location>
        <begin position="526"/>
        <end position="572"/>
    </location>
</feature>
<keyword evidence="11" id="KW-0812">Transmembrane</keyword>
<dbReference type="AlphaFoldDB" id="I2Q392"/>
<evidence type="ECO:0000256" key="2">
    <source>
        <dbReference type="ARBA" id="ARBA00010312"/>
    </source>
</evidence>
<dbReference type="Pfam" id="PF01568">
    <property type="entry name" value="Molydop_binding"/>
    <property type="match status" value="1"/>
</dbReference>
<comment type="cofactor">
    <cofactor evidence="1">
        <name>Mo-bis(molybdopterin guanine dinucleotide)</name>
        <dbReference type="ChEBI" id="CHEBI:60539"/>
    </cofactor>
</comment>
<dbReference type="InterPro" id="IPR006963">
    <property type="entry name" value="Mopterin_OxRdtase_4Fe-4S_dom"/>
</dbReference>
<dbReference type="Gene3D" id="3.30.70.20">
    <property type="match status" value="2"/>
</dbReference>
<dbReference type="PROSITE" id="PS51379">
    <property type="entry name" value="4FE4S_FER_2"/>
    <property type="match status" value="2"/>
</dbReference>
<name>I2Q392_9BACT</name>
<dbReference type="Gene3D" id="2.40.40.20">
    <property type="match status" value="1"/>
</dbReference>
<dbReference type="GO" id="GO:0043546">
    <property type="term" value="F:molybdopterin cofactor binding"/>
    <property type="evidence" value="ECO:0007669"/>
    <property type="project" value="InterPro"/>
</dbReference>
<dbReference type="InterPro" id="IPR050612">
    <property type="entry name" value="Prok_Mopterin_Oxidored"/>
</dbReference>
<evidence type="ECO:0000256" key="10">
    <source>
        <dbReference type="SAM" id="MobiDB-lite"/>
    </source>
</evidence>
<dbReference type="Pfam" id="PF13247">
    <property type="entry name" value="Fer4_11"/>
    <property type="match status" value="1"/>
</dbReference>
<dbReference type="PROSITE" id="PS51318">
    <property type="entry name" value="TAT"/>
    <property type="match status" value="1"/>
</dbReference>
<comment type="similarity">
    <text evidence="2">Belongs to the prokaryotic molybdopterin-containing oxidoreductase family.</text>
</comment>
<evidence type="ECO:0000256" key="3">
    <source>
        <dbReference type="ARBA" id="ARBA00022485"/>
    </source>
</evidence>
<evidence type="ECO:0000256" key="1">
    <source>
        <dbReference type="ARBA" id="ARBA00001942"/>
    </source>
</evidence>
<dbReference type="STRING" id="596152.DesU5LDRAFT_2592"/>
<evidence type="ECO:0000256" key="9">
    <source>
        <dbReference type="ARBA" id="ARBA00023014"/>
    </source>
</evidence>
<dbReference type="SUPFAM" id="SSF50692">
    <property type="entry name" value="ADC-like"/>
    <property type="match status" value="1"/>
</dbReference>
<dbReference type="SUPFAM" id="SSF53706">
    <property type="entry name" value="Formate dehydrogenase/DMSO reductase, domains 1-3"/>
    <property type="match status" value="1"/>
</dbReference>
<evidence type="ECO:0000256" key="4">
    <source>
        <dbReference type="ARBA" id="ARBA00022505"/>
    </source>
</evidence>